<proteinExistence type="inferred from homology"/>
<feature type="transmembrane region" description="Helical" evidence="11">
    <location>
        <begin position="84"/>
        <end position="105"/>
    </location>
</feature>
<dbReference type="InterPro" id="IPR003593">
    <property type="entry name" value="AAA+_ATPase"/>
</dbReference>
<dbReference type="Pfam" id="PF00005">
    <property type="entry name" value="ABC_tran"/>
    <property type="match status" value="2"/>
</dbReference>
<keyword evidence="9 11" id="KW-0472">Membrane</keyword>
<sequence>MAATTNFNASSGWSHDADDSFRALLPATSGLVDFTLLFEEAILILGPLALGVLLLSIQVAWKAWKRPRRKLRGLDNPRSVVKAVLYVTLLVLQLTTVMITMLLQTAGSIVTTKVSDAAGAVSLACAFLLAADQMLHEIYSLRSSALSQGILGWWALTDIVTIRSQWLRPQHRAPAALSTVQLVVKLAIIVTEELSKRPHLLPQFANSPPEALSSIHNRFLLLWVNPLMKRGLSGIPITLAQLWEVEKQFSSTVLTVEMDRLWERHLTREKRSPLWLLLVGEFRWLSFLPLPMRVAQAAFQFAQPFLIQRTLTWFHSPVDPESNNVGYGLLGAFAFVYIGIAVTTAYGQYQIVRLITALRGSLVLLIYRKTLDVKKAGAQDLSSITLMSTDVERIVQGLQYAHEAFISFFTLGLSLWLLERQLGVAAVAPIGVTVVSALIIGAFGSNISNAQKRWLEAVERRVAVTTRVLTNMKNVKMLGLANHMAGMMEALRTAELNISLALRRWLTMAVGLSFAAPNLSPVLGFGIYIAVAKKHGDTLLNEKAFTALSYFNLVHQPLNVIIQTLPAVIAALAAFDRIDTFLKQELQEESNIGLTDESKPDTMTAWIPDQLDEKKDDKKVTLVSLSSSDVSSPSTPEPMTDQCISIVHCTVHRAGNTKPALNDINVQIAKGSITMVVGPSGSGKTTLMECILGEISPSSGSIVFAKPQGSIAYCSQIPWLRTGSVRENVLSGLPYEAPWFQTVMRACTLDQDFGSEADSSVGHGGNGLSGGQRQKVALARAIYSRRRILVIDEPFTGIDSRSREAIVDSLLGPNGLFRQLSLTVLITSHSAKYLSHADLIVVLDSKGNVIEQGPFQAVQDLTIMQEPQSDTAATAEKQPISWSTNPCAFALDTREDVAATSTQKSRRGELEAYKYYFASLGWWKLSLAVLLVISFVFFTLFPQIWLAWWTSFNVKHPNQQLGRWLGPYAAYGFLAFLSLAAGTWLMLCDMVVNSAGSLHSTLVKAVQRAPLSVFWTIDPGVTVNRFSQDMSLVDMELPMAFANTVITFVSCIAQMVVIAVGSKYLAAVIPAIMALGAVVQQLYIRTSRQLRFLDIEAKAPLYTLFIETYNGLASIRAFGLQSQLNDEMAASLDVSQKPFYLLFCIQRYLGLVLNLMVAGLALLLIGVSIATRGHVGTGFLGVSLINLMTFGTSLTDFVNVWCTLEISLAAVERVKSFSEQTPQEKTLAPDPLPPNWPENGSVRIEGLSVSYGGPKPALQDISLSIGPGQKVAICGRSGSGKTSLCLSLFKLLESSAGSITIGGHDIAHVEHERLREAIAAVTQDPFLLRATLRSNLDPRGLRADQEIIETLQDVELWSKFDHGDKPLDTKIDPDHLSFGEKQKLCLCRALLKKSKLLVLDEATSGVDQEADELIHRLVCHRLPETTVISVIHRLDQINLYDRVVLLAEGRIVEDGKPEELLKEEGSLLYDLHLHGTED</sequence>
<evidence type="ECO:0000256" key="7">
    <source>
        <dbReference type="ARBA" id="ARBA00022840"/>
    </source>
</evidence>
<keyword evidence="10" id="KW-0325">Glycoprotein</keyword>
<feature type="transmembrane region" description="Helical" evidence="11">
    <location>
        <begin position="424"/>
        <end position="444"/>
    </location>
</feature>
<feature type="transmembrane region" description="Helical" evidence="11">
    <location>
        <begin position="1064"/>
        <end position="1084"/>
    </location>
</feature>
<dbReference type="PROSITE" id="PS50929">
    <property type="entry name" value="ABC_TM1F"/>
    <property type="match status" value="2"/>
</dbReference>
<evidence type="ECO:0000256" key="3">
    <source>
        <dbReference type="ARBA" id="ARBA00022448"/>
    </source>
</evidence>
<dbReference type="EMBL" id="JAJGCB010000004">
    <property type="protein sequence ID" value="KAJ8993089.1"/>
    <property type="molecule type" value="Genomic_DNA"/>
</dbReference>
<evidence type="ECO:0000256" key="10">
    <source>
        <dbReference type="ARBA" id="ARBA00023180"/>
    </source>
</evidence>
<dbReference type="PANTHER" id="PTHR24223">
    <property type="entry name" value="ATP-BINDING CASSETTE SUB-FAMILY C"/>
    <property type="match status" value="1"/>
</dbReference>
<dbReference type="InterPro" id="IPR017871">
    <property type="entry name" value="ABC_transporter-like_CS"/>
</dbReference>
<feature type="transmembrane region" description="Helical" evidence="11">
    <location>
        <begin position="117"/>
        <end position="135"/>
    </location>
</feature>
<feature type="transmembrane region" description="Helical" evidence="11">
    <location>
        <begin position="1148"/>
        <end position="1170"/>
    </location>
</feature>
<feature type="domain" description="ABC transporter" evidence="12">
    <location>
        <begin position="646"/>
        <end position="871"/>
    </location>
</feature>
<feature type="transmembrane region" description="Helical" evidence="11">
    <location>
        <begin position="968"/>
        <end position="987"/>
    </location>
</feature>
<name>A0AAN6IVQ1_EXODE</name>
<comment type="subcellular location">
    <subcellularLocation>
        <location evidence="1">Cell membrane</location>
        <topology evidence="1">Multi-pass membrane protein</topology>
    </subcellularLocation>
</comment>
<comment type="similarity">
    <text evidence="2">Belongs to the ABC transporter superfamily. ABCC family. Conjugate transporter (TC 3.A.1.208) subfamily.</text>
</comment>
<dbReference type="SUPFAM" id="SSF52540">
    <property type="entry name" value="P-loop containing nucleoside triphosphate hydrolases"/>
    <property type="match status" value="2"/>
</dbReference>
<evidence type="ECO:0000256" key="5">
    <source>
        <dbReference type="ARBA" id="ARBA00022692"/>
    </source>
</evidence>
<feature type="transmembrane region" description="Helical" evidence="11">
    <location>
        <begin position="558"/>
        <end position="575"/>
    </location>
</feature>
<dbReference type="GO" id="GO:0005886">
    <property type="term" value="C:plasma membrane"/>
    <property type="evidence" value="ECO:0007669"/>
    <property type="project" value="UniProtKB-SubCell"/>
</dbReference>
<evidence type="ECO:0000259" key="12">
    <source>
        <dbReference type="PROSITE" id="PS50893"/>
    </source>
</evidence>
<feature type="transmembrane region" description="Helical" evidence="11">
    <location>
        <begin position="325"/>
        <end position="346"/>
    </location>
</feature>
<keyword evidence="5 11" id="KW-0812">Transmembrane</keyword>
<evidence type="ECO:0000256" key="9">
    <source>
        <dbReference type="ARBA" id="ARBA00023136"/>
    </source>
</evidence>
<keyword evidence="7" id="KW-0067">ATP-binding</keyword>
<evidence type="ECO:0000256" key="8">
    <source>
        <dbReference type="ARBA" id="ARBA00022989"/>
    </source>
</evidence>
<dbReference type="PROSITE" id="PS50893">
    <property type="entry name" value="ABC_TRANSPORTER_2"/>
    <property type="match status" value="2"/>
</dbReference>
<dbReference type="CDD" id="cd18579">
    <property type="entry name" value="ABC_6TM_ABCC_D1"/>
    <property type="match status" value="1"/>
</dbReference>
<evidence type="ECO:0000259" key="13">
    <source>
        <dbReference type="PROSITE" id="PS50929"/>
    </source>
</evidence>
<keyword evidence="3" id="KW-0813">Transport</keyword>
<dbReference type="FunFam" id="1.20.1560.10:FF:000066">
    <property type="entry name" value="ABC multidrug transporter (Eurofung)"/>
    <property type="match status" value="1"/>
</dbReference>
<evidence type="ECO:0000256" key="1">
    <source>
        <dbReference type="ARBA" id="ARBA00004651"/>
    </source>
</evidence>
<feature type="domain" description="ABC transporter" evidence="12">
    <location>
        <begin position="1242"/>
        <end position="1473"/>
    </location>
</feature>
<dbReference type="CDD" id="cd18580">
    <property type="entry name" value="ABC_6TM_ABCC_D2"/>
    <property type="match status" value="1"/>
</dbReference>
<dbReference type="PROSITE" id="PS00211">
    <property type="entry name" value="ABC_TRANSPORTER_1"/>
    <property type="match status" value="2"/>
</dbReference>
<feature type="transmembrane region" description="Helical" evidence="11">
    <location>
        <begin position="925"/>
        <end position="948"/>
    </location>
</feature>
<evidence type="ECO:0000256" key="6">
    <source>
        <dbReference type="ARBA" id="ARBA00022741"/>
    </source>
</evidence>
<evidence type="ECO:0000313" key="15">
    <source>
        <dbReference type="Proteomes" id="UP001161757"/>
    </source>
</evidence>
<keyword evidence="6" id="KW-0547">Nucleotide-binding</keyword>
<evidence type="ECO:0008006" key="16">
    <source>
        <dbReference type="Google" id="ProtNLM"/>
    </source>
</evidence>
<dbReference type="Proteomes" id="UP001161757">
    <property type="component" value="Unassembled WGS sequence"/>
</dbReference>
<keyword evidence="4" id="KW-1003">Cell membrane</keyword>
<dbReference type="GO" id="GO:0016887">
    <property type="term" value="F:ATP hydrolysis activity"/>
    <property type="evidence" value="ECO:0007669"/>
    <property type="project" value="InterPro"/>
</dbReference>
<dbReference type="GO" id="GO:0005524">
    <property type="term" value="F:ATP binding"/>
    <property type="evidence" value="ECO:0007669"/>
    <property type="project" value="UniProtKB-KW"/>
</dbReference>
<dbReference type="InterPro" id="IPR011527">
    <property type="entry name" value="ABC1_TM_dom"/>
</dbReference>
<keyword evidence="8 11" id="KW-1133">Transmembrane helix</keyword>
<feature type="domain" description="ABC transmembrane type-1" evidence="13">
    <location>
        <begin position="927"/>
        <end position="1205"/>
    </location>
</feature>
<gene>
    <name evidence="14" type="ORF">HRR80_003124</name>
</gene>
<evidence type="ECO:0000256" key="2">
    <source>
        <dbReference type="ARBA" id="ARBA00009726"/>
    </source>
</evidence>
<dbReference type="Pfam" id="PF00664">
    <property type="entry name" value="ABC_membrane"/>
    <property type="match status" value="2"/>
</dbReference>
<accession>A0AAN6IVQ1</accession>
<dbReference type="GO" id="GO:0140359">
    <property type="term" value="F:ABC-type transporter activity"/>
    <property type="evidence" value="ECO:0007669"/>
    <property type="project" value="InterPro"/>
</dbReference>
<dbReference type="Gene3D" id="1.20.1560.10">
    <property type="entry name" value="ABC transporter type 1, transmembrane domain"/>
    <property type="match status" value="2"/>
</dbReference>
<protein>
    <recommendedName>
        <fullName evidence="16">ABC multidrug transporter</fullName>
    </recommendedName>
</protein>
<dbReference type="FunFam" id="1.20.1560.10:FF:000055">
    <property type="entry name" value="ABC multidrug transporter (Eurofung)"/>
    <property type="match status" value="1"/>
</dbReference>
<dbReference type="InterPro" id="IPR003439">
    <property type="entry name" value="ABC_transporter-like_ATP-bd"/>
</dbReference>
<dbReference type="FunFam" id="3.40.50.300:FF:002145">
    <property type="entry name" value="ABC transporter (MsbA subfamily)"/>
    <property type="match status" value="1"/>
</dbReference>
<dbReference type="InterPro" id="IPR044746">
    <property type="entry name" value="ABCC_6TM_D1"/>
</dbReference>
<comment type="caution">
    <text evidence="14">The sequence shown here is derived from an EMBL/GenBank/DDBJ whole genome shotgun (WGS) entry which is preliminary data.</text>
</comment>
<feature type="transmembrane region" description="Helical" evidence="11">
    <location>
        <begin position="1040"/>
        <end position="1058"/>
    </location>
</feature>
<dbReference type="InterPro" id="IPR050173">
    <property type="entry name" value="ABC_transporter_C-like"/>
</dbReference>
<dbReference type="Gene3D" id="3.40.50.300">
    <property type="entry name" value="P-loop containing nucleotide triphosphate hydrolases"/>
    <property type="match status" value="2"/>
</dbReference>
<evidence type="ECO:0000256" key="4">
    <source>
        <dbReference type="ARBA" id="ARBA00022475"/>
    </source>
</evidence>
<evidence type="ECO:0000256" key="11">
    <source>
        <dbReference type="SAM" id="Phobius"/>
    </source>
</evidence>
<organism evidence="14 15">
    <name type="scientific">Exophiala dermatitidis</name>
    <name type="common">Black yeast-like fungus</name>
    <name type="synonym">Wangiella dermatitidis</name>
    <dbReference type="NCBI Taxonomy" id="5970"/>
    <lineage>
        <taxon>Eukaryota</taxon>
        <taxon>Fungi</taxon>
        <taxon>Dikarya</taxon>
        <taxon>Ascomycota</taxon>
        <taxon>Pezizomycotina</taxon>
        <taxon>Eurotiomycetes</taxon>
        <taxon>Chaetothyriomycetidae</taxon>
        <taxon>Chaetothyriales</taxon>
        <taxon>Herpotrichiellaceae</taxon>
        <taxon>Exophiala</taxon>
    </lineage>
</organism>
<dbReference type="PANTHER" id="PTHR24223:SF399">
    <property type="entry name" value="ABC TRANSPORTER ATNG"/>
    <property type="match status" value="1"/>
</dbReference>
<dbReference type="InterPro" id="IPR036640">
    <property type="entry name" value="ABC1_TM_sf"/>
</dbReference>
<dbReference type="InterPro" id="IPR027417">
    <property type="entry name" value="P-loop_NTPase"/>
</dbReference>
<reference evidence="14" key="1">
    <citation type="submission" date="2023-01" db="EMBL/GenBank/DDBJ databases">
        <title>Exophiala dermititidis isolated from Cystic Fibrosis Patient.</title>
        <authorList>
            <person name="Kurbessoian T."/>
            <person name="Crocker A."/>
            <person name="Murante D."/>
            <person name="Hogan D.A."/>
            <person name="Stajich J.E."/>
        </authorList>
    </citation>
    <scope>NUCLEOTIDE SEQUENCE</scope>
    <source>
        <strain evidence="14">Ex8</strain>
    </source>
</reference>
<dbReference type="SUPFAM" id="SSF90123">
    <property type="entry name" value="ABC transporter transmembrane region"/>
    <property type="match status" value="2"/>
</dbReference>
<feature type="transmembrane region" description="Helical" evidence="11">
    <location>
        <begin position="505"/>
        <end position="531"/>
    </location>
</feature>
<feature type="domain" description="ABC transmembrane type-1" evidence="13">
    <location>
        <begin position="294"/>
        <end position="570"/>
    </location>
</feature>
<evidence type="ECO:0000313" key="14">
    <source>
        <dbReference type="EMBL" id="KAJ8993089.1"/>
    </source>
</evidence>
<dbReference type="InterPro" id="IPR044726">
    <property type="entry name" value="ABCC_6TM_D2"/>
</dbReference>
<feature type="transmembrane region" description="Helical" evidence="11">
    <location>
        <begin position="41"/>
        <end position="64"/>
    </location>
</feature>
<dbReference type="SMART" id="SM00382">
    <property type="entry name" value="AAA"/>
    <property type="match status" value="2"/>
</dbReference>